<gene>
    <name evidence="1" type="ORF">CR513_56605</name>
</gene>
<reference evidence="1" key="1">
    <citation type="submission" date="2018-05" db="EMBL/GenBank/DDBJ databases">
        <title>Draft genome of Mucuna pruriens seed.</title>
        <authorList>
            <person name="Nnadi N.E."/>
            <person name="Vos R."/>
            <person name="Hasami M.H."/>
            <person name="Devisetty U.K."/>
            <person name="Aguiy J.C."/>
        </authorList>
    </citation>
    <scope>NUCLEOTIDE SEQUENCE [LARGE SCALE GENOMIC DNA]</scope>
    <source>
        <strain evidence="1">JCA_2017</strain>
    </source>
</reference>
<feature type="non-terminal residue" evidence="1">
    <location>
        <position position="1"/>
    </location>
</feature>
<dbReference type="AlphaFoldDB" id="A0A371EFQ0"/>
<name>A0A371EFQ0_MUCPR</name>
<comment type="caution">
    <text evidence="1">The sequence shown here is derived from an EMBL/GenBank/DDBJ whole genome shotgun (WGS) entry which is preliminary data.</text>
</comment>
<proteinExistence type="predicted"/>
<keyword evidence="2" id="KW-1185">Reference proteome</keyword>
<accession>A0A371EFQ0</accession>
<evidence type="ECO:0000313" key="1">
    <source>
        <dbReference type="EMBL" id="RDX64794.1"/>
    </source>
</evidence>
<sequence>MDIRPTYSCLLDKPWIHAVGQSLPPFTNGSSSSRENIGKVGLGDQVGNIEGQSYKKLTKTWNTGQTKMEPILSQHFINGGITMIKDEPTSQ</sequence>
<dbReference type="EMBL" id="QJKJ01014222">
    <property type="protein sequence ID" value="RDX64794.1"/>
    <property type="molecule type" value="Genomic_DNA"/>
</dbReference>
<organism evidence="1 2">
    <name type="scientific">Mucuna pruriens</name>
    <name type="common">Velvet bean</name>
    <name type="synonym">Dolichos pruriens</name>
    <dbReference type="NCBI Taxonomy" id="157652"/>
    <lineage>
        <taxon>Eukaryota</taxon>
        <taxon>Viridiplantae</taxon>
        <taxon>Streptophyta</taxon>
        <taxon>Embryophyta</taxon>
        <taxon>Tracheophyta</taxon>
        <taxon>Spermatophyta</taxon>
        <taxon>Magnoliopsida</taxon>
        <taxon>eudicotyledons</taxon>
        <taxon>Gunneridae</taxon>
        <taxon>Pentapetalae</taxon>
        <taxon>rosids</taxon>
        <taxon>fabids</taxon>
        <taxon>Fabales</taxon>
        <taxon>Fabaceae</taxon>
        <taxon>Papilionoideae</taxon>
        <taxon>50 kb inversion clade</taxon>
        <taxon>NPAAA clade</taxon>
        <taxon>indigoferoid/millettioid clade</taxon>
        <taxon>Phaseoleae</taxon>
        <taxon>Mucuna</taxon>
    </lineage>
</organism>
<evidence type="ECO:0000313" key="2">
    <source>
        <dbReference type="Proteomes" id="UP000257109"/>
    </source>
</evidence>
<dbReference type="Proteomes" id="UP000257109">
    <property type="component" value="Unassembled WGS sequence"/>
</dbReference>
<protein>
    <submittedName>
        <fullName evidence="1">Uncharacterized protein</fullName>
    </submittedName>
</protein>